<dbReference type="Pfam" id="PF20465">
    <property type="entry name" value="MmeI_hel"/>
    <property type="match status" value="1"/>
</dbReference>
<dbReference type="Gene3D" id="3.40.50.150">
    <property type="entry name" value="Vaccinia Virus protein VP39"/>
    <property type="match status" value="1"/>
</dbReference>
<dbReference type="Pfam" id="PF20467">
    <property type="entry name" value="MmeI_C"/>
    <property type="match status" value="1"/>
</dbReference>
<evidence type="ECO:0000313" key="11">
    <source>
        <dbReference type="EMBL" id="MDN4578167.1"/>
    </source>
</evidence>
<dbReference type="InterPro" id="IPR046817">
    <property type="entry name" value="MmeI_N"/>
</dbReference>
<dbReference type="Pfam" id="PF20473">
    <property type="entry name" value="MmeI_Mtase"/>
    <property type="match status" value="1"/>
</dbReference>
<dbReference type="EC" id="2.1.1.72" evidence="1"/>
<reference evidence="10" key="1">
    <citation type="submission" date="2018-04" db="EMBL/GenBank/DDBJ databases">
        <authorList>
            <person name="Jy Z."/>
        </authorList>
    </citation>
    <scope>NUCLEOTIDE SEQUENCE</scope>
    <source>
        <strain evidence="11">AS13</strain>
        <strain evidence="10">LA18</strain>
    </source>
</reference>
<dbReference type="Proteomes" id="UP001172791">
    <property type="component" value="Unassembled WGS sequence"/>
</dbReference>
<evidence type="ECO:0000313" key="12">
    <source>
        <dbReference type="Proteomes" id="UP001172788"/>
    </source>
</evidence>
<evidence type="ECO:0000259" key="7">
    <source>
        <dbReference type="Pfam" id="PF20466"/>
    </source>
</evidence>
<dbReference type="AlphaFoldDB" id="A0AAW7MLH4"/>
<feature type="domain" description="MmeI-like N-terminal" evidence="5">
    <location>
        <begin position="12"/>
        <end position="175"/>
    </location>
</feature>
<evidence type="ECO:0000256" key="2">
    <source>
        <dbReference type="ARBA" id="ARBA00022603"/>
    </source>
</evidence>
<name>A0AAW7MLH4_9BURK</name>
<keyword evidence="12" id="KW-1185">Reference proteome</keyword>
<feature type="domain" description="MmeI-like helicase spacer" evidence="6">
    <location>
        <begin position="182"/>
        <end position="259"/>
    </location>
</feature>
<keyword evidence="3" id="KW-0808">Transferase</keyword>
<dbReference type="EMBL" id="QAIC01000037">
    <property type="protein sequence ID" value="MDN4573625.1"/>
    <property type="molecule type" value="Genomic_DNA"/>
</dbReference>
<feature type="domain" description="MmeI-like C-terminal" evidence="8">
    <location>
        <begin position="837"/>
        <end position="918"/>
    </location>
</feature>
<comment type="catalytic activity">
    <reaction evidence="4">
        <text>a 2'-deoxyadenosine in DNA + S-adenosyl-L-methionine = an N(6)-methyl-2'-deoxyadenosine in DNA + S-adenosyl-L-homocysteine + H(+)</text>
        <dbReference type="Rhea" id="RHEA:15197"/>
        <dbReference type="Rhea" id="RHEA-COMP:12418"/>
        <dbReference type="Rhea" id="RHEA-COMP:12419"/>
        <dbReference type="ChEBI" id="CHEBI:15378"/>
        <dbReference type="ChEBI" id="CHEBI:57856"/>
        <dbReference type="ChEBI" id="CHEBI:59789"/>
        <dbReference type="ChEBI" id="CHEBI:90615"/>
        <dbReference type="ChEBI" id="CHEBI:90616"/>
        <dbReference type="EC" id="2.1.1.72"/>
    </reaction>
</comment>
<comment type="caution">
    <text evidence="10">The sequence shown here is derived from an EMBL/GenBank/DDBJ whole genome shotgun (WGS) entry which is preliminary data.</text>
</comment>
<dbReference type="InterPro" id="IPR050953">
    <property type="entry name" value="N4_N6_ade-DNA_methylase"/>
</dbReference>
<dbReference type="GO" id="GO:0009007">
    <property type="term" value="F:site-specific DNA-methyltransferase (adenine-specific) activity"/>
    <property type="evidence" value="ECO:0007669"/>
    <property type="project" value="UniProtKB-EC"/>
</dbReference>
<dbReference type="InterPro" id="IPR046820">
    <property type="entry name" value="MmeI_TRD"/>
</dbReference>
<evidence type="ECO:0000313" key="13">
    <source>
        <dbReference type="Proteomes" id="UP001172791"/>
    </source>
</evidence>
<dbReference type="RefSeq" id="WP_301234482.1">
    <property type="nucleotide sequence ID" value="NZ_QAIC01000037.1"/>
</dbReference>
<protein>
    <recommendedName>
        <fullName evidence="1">site-specific DNA-methyltransferase (adenine-specific)</fullName>
        <ecNumber evidence="1">2.1.1.72</ecNumber>
    </recommendedName>
</protein>
<dbReference type="PANTHER" id="PTHR33841:SF1">
    <property type="entry name" value="DNA METHYLTRANSFERASE A"/>
    <property type="match status" value="1"/>
</dbReference>
<dbReference type="Proteomes" id="UP001172788">
    <property type="component" value="Unassembled WGS sequence"/>
</dbReference>
<dbReference type="Pfam" id="PF20466">
    <property type="entry name" value="MmeI_TRD"/>
    <property type="match status" value="1"/>
</dbReference>
<dbReference type="InterPro" id="IPR046816">
    <property type="entry name" value="MmeI_Mtase"/>
</dbReference>
<sequence length="932" mass="104744">MSALSFPEIRTRLQAFAKQWKQAERENADAKLFWARFYECFGIRPESATIYEKAVDKIDGTRGFIDSFIPGLLIVEHKSKGKDLKSAFSQASDYFTALPEGERPRYIIVSDFARFRLYDLRTDTQAECKLSDLPKHAGWFRFLVDGDAAPAIVEESPINRQAAYAVSKLHEALLQANFRGRDLEVFLTRLLFCLFADDTGIFGQDGMFRRYVETTRDDGRDTGQSLFALFDVLDTPDSERSSNLDDSLAAFAYVNGSLFSEQTRIPSFDRAMRDLLVKCAELDWSGISPAIFGAMFQGVLEAHTPDEKRQASRRELGAHYTSERNILRVINPLFMDDLRAEFEKARKSKPRLQALYDKLPALTFFDPACGCGNFLVIAYRELRRLENDVIAALFVDFGQGPGLLDVSTLCRVRVNQFYGLEIDDAAAHIARVALWITDHQMNLESADRFGNTRPTVPLVDTPHVHQQNALRADWASVLPPEQCSYVMGNPPFVGAKYLSDSQREDARVVFAKIKNGGLLDYVAAWYVKALAYIQQNPSIDVAFVSTNSITQGEQVSALWGPLLQGGVQIRFAHRTFQWSNEGKGIAAVHCVIIGFGLRAPEHCTIYDYTGDIKAENAHVIAAKRINPYLVDAPDYLLPNRRAPISPVPEIGIGNKPIDGGNYLFTDDEKAAFIELEPKAAPLFHRWYGSVEFINNLSRWCLWLGDLKPNELRALPECMKRVEAVRKSRLASDSPPTQKLAEIPTRFHVEFMPDRPFLVIPEVSSYRREFIPLGYLEPPTLASNKVRLMPDATLYHFAVLHSTMHMAWVRTVTGRLKSDYQYSVTIVFNNYPWPSPTDAQRQALEATGQAILDAQAPYLSQGSSLADLYDPRTMPAELRKAHAANDRAVDAAYGFKGDKSDAGRVAFLFGLYGKLTSLLPTEKPKRTKKKASA</sequence>
<evidence type="ECO:0000259" key="5">
    <source>
        <dbReference type="Pfam" id="PF20464"/>
    </source>
</evidence>
<dbReference type="EMBL" id="QAID01000035">
    <property type="protein sequence ID" value="MDN4578167.1"/>
    <property type="molecule type" value="Genomic_DNA"/>
</dbReference>
<dbReference type="GO" id="GO:0032259">
    <property type="term" value="P:methylation"/>
    <property type="evidence" value="ECO:0007669"/>
    <property type="project" value="UniProtKB-KW"/>
</dbReference>
<accession>A0AAW7MLH4</accession>
<dbReference type="InterPro" id="IPR046819">
    <property type="entry name" value="MmeI_hel"/>
</dbReference>
<dbReference type="Pfam" id="PF20464">
    <property type="entry name" value="MmeI_N"/>
    <property type="match status" value="1"/>
</dbReference>
<dbReference type="InterPro" id="IPR046818">
    <property type="entry name" value="MmeI_C"/>
</dbReference>
<dbReference type="SUPFAM" id="SSF53335">
    <property type="entry name" value="S-adenosyl-L-methionine-dependent methyltransferases"/>
    <property type="match status" value="1"/>
</dbReference>
<organism evidence="10 13">
    <name type="scientific">Pandoraea cepalis</name>
    <dbReference type="NCBI Taxonomy" id="2508294"/>
    <lineage>
        <taxon>Bacteria</taxon>
        <taxon>Pseudomonadati</taxon>
        <taxon>Pseudomonadota</taxon>
        <taxon>Betaproteobacteria</taxon>
        <taxon>Burkholderiales</taxon>
        <taxon>Burkholderiaceae</taxon>
        <taxon>Pandoraea</taxon>
    </lineage>
</organism>
<evidence type="ECO:0000259" key="6">
    <source>
        <dbReference type="Pfam" id="PF20465"/>
    </source>
</evidence>
<evidence type="ECO:0000256" key="4">
    <source>
        <dbReference type="ARBA" id="ARBA00047942"/>
    </source>
</evidence>
<keyword evidence="2 10" id="KW-0489">Methyltransferase</keyword>
<proteinExistence type="predicted"/>
<evidence type="ECO:0000256" key="1">
    <source>
        <dbReference type="ARBA" id="ARBA00011900"/>
    </source>
</evidence>
<evidence type="ECO:0000256" key="3">
    <source>
        <dbReference type="ARBA" id="ARBA00022679"/>
    </source>
</evidence>
<dbReference type="InterPro" id="IPR029063">
    <property type="entry name" value="SAM-dependent_MTases_sf"/>
</dbReference>
<dbReference type="PANTHER" id="PTHR33841">
    <property type="entry name" value="DNA METHYLTRANSFERASE YEEA-RELATED"/>
    <property type="match status" value="1"/>
</dbReference>
<feature type="domain" description="MmeI-like DNA-methyltransferase" evidence="9">
    <location>
        <begin position="342"/>
        <end position="606"/>
    </location>
</feature>
<evidence type="ECO:0000313" key="10">
    <source>
        <dbReference type="EMBL" id="MDN4573625.1"/>
    </source>
</evidence>
<feature type="domain" description="MmeI-like target recognition" evidence="7">
    <location>
        <begin position="632"/>
        <end position="834"/>
    </location>
</feature>
<evidence type="ECO:0000259" key="8">
    <source>
        <dbReference type="Pfam" id="PF20467"/>
    </source>
</evidence>
<evidence type="ECO:0000259" key="9">
    <source>
        <dbReference type="Pfam" id="PF20473"/>
    </source>
</evidence>
<gene>
    <name evidence="10" type="ORF">DBA34_10185</name>
    <name evidence="11" type="ORF">DBB29_08565</name>
</gene>